<dbReference type="Pfam" id="PF13672">
    <property type="entry name" value="PP2C_2"/>
    <property type="match status" value="1"/>
</dbReference>
<organism evidence="2 3">
    <name type="scientific">Candidatus Limivivens intestinipullorum</name>
    <dbReference type="NCBI Taxonomy" id="2840858"/>
    <lineage>
        <taxon>Bacteria</taxon>
        <taxon>Bacillati</taxon>
        <taxon>Bacillota</taxon>
        <taxon>Clostridia</taxon>
        <taxon>Lachnospirales</taxon>
        <taxon>Lachnospiraceae</taxon>
        <taxon>Lachnospiraceae incertae sedis</taxon>
        <taxon>Candidatus Limivivens</taxon>
    </lineage>
</organism>
<dbReference type="EMBL" id="DVIQ01000105">
    <property type="protein sequence ID" value="HIS32917.1"/>
    <property type="molecule type" value="Genomic_DNA"/>
</dbReference>
<evidence type="ECO:0000259" key="1">
    <source>
        <dbReference type="PROSITE" id="PS51746"/>
    </source>
</evidence>
<dbReference type="SMART" id="SM00331">
    <property type="entry name" value="PP2C_SIG"/>
    <property type="match status" value="1"/>
</dbReference>
<dbReference type="Proteomes" id="UP000823935">
    <property type="component" value="Unassembled WGS sequence"/>
</dbReference>
<protein>
    <submittedName>
        <fullName evidence="2">Serine/threonine-protein phosphatase</fullName>
    </submittedName>
</protein>
<sequence length="242" mass="27098">MITYRLLSRTGGRTDNEDYVNARELGDRCCFVAADGLGGHQKGEVASRAAAEQILSEFAAVKEVSAKSIRQCMEAGQQALMELKRELGHRDGMKTTMAVLMMDRKKAVWAHVGDTRIYVFRKGKLLARTKDHSVPQMLVEAGELTEDQIRGHYARNQLLQVMGVPWDGPQYTVAEPLPLKKGQAYLLCTDGFWELVEEEEMLACLQSSKNPSVWLSKMEKLLLGRGRPEEMDNYSAIGIYVG</sequence>
<dbReference type="InterPro" id="IPR001932">
    <property type="entry name" value="PPM-type_phosphatase-like_dom"/>
</dbReference>
<dbReference type="SUPFAM" id="SSF81606">
    <property type="entry name" value="PP2C-like"/>
    <property type="match status" value="1"/>
</dbReference>
<reference evidence="2" key="1">
    <citation type="submission" date="2020-10" db="EMBL/GenBank/DDBJ databases">
        <authorList>
            <person name="Gilroy R."/>
        </authorList>
    </citation>
    <scope>NUCLEOTIDE SEQUENCE</scope>
    <source>
        <strain evidence="2">CHK190-19873</strain>
    </source>
</reference>
<dbReference type="Gene3D" id="3.60.40.10">
    <property type="entry name" value="PPM-type phosphatase domain"/>
    <property type="match status" value="1"/>
</dbReference>
<dbReference type="InterPro" id="IPR036457">
    <property type="entry name" value="PPM-type-like_dom_sf"/>
</dbReference>
<dbReference type="AlphaFoldDB" id="A0A9D1EVL8"/>
<proteinExistence type="predicted"/>
<name>A0A9D1EVL8_9FIRM</name>
<feature type="domain" description="PPM-type phosphatase" evidence="1">
    <location>
        <begin position="3"/>
        <end position="241"/>
    </location>
</feature>
<gene>
    <name evidence="2" type="ORF">IAB44_15435</name>
</gene>
<accession>A0A9D1EVL8</accession>
<dbReference type="CDD" id="cd00143">
    <property type="entry name" value="PP2Cc"/>
    <property type="match status" value="1"/>
</dbReference>
<evidence type="ECO:0000313" key="2">
    <source>
        <dbReference type="EMBL" id="HIS32917.1"/>
    </source>
</evidence>
<reference evidence="2" key="2">
    <citation type="journal article" date="2021" name="PeerJ">
        <title>Extensive microbial diversity within the chicken gut microbiome revealed by metagenomics and culture.</title>
        <authorList>
            <person name="Gilroy R."/>
            <person name="Ravi A."/>
            <person name="Getino M."/>
            <person name="Pursley I."/>
            <person name="Horton D.L."/>
            <person name="Alikhan N.F."/>
            <person name="Baker D."/>
            <person name="Gharbi K."/>
            <person name="Hall N."/>
            <person name="Watson M."/>
            <person name="Adriaenssens E.M."/>
            <person name="Foster-Nyarko E."/>
            <person name="Jarju S."/>
            <person name="Secka A."/>
            <person name="Antonio M."/>
            <person name="Oren A."/>
            <person name="Chaudhuri R.R."/>
            <person name="La Ragione R."/>
            <person name="Hildebrand F."/>
            <person name="Pallen M.J."/>
        </authorList>
    </citation>
    <scope>NUCLEOTIDE SEQUENCE</scope>
    <source>
        <strain evidence="2">CHK190-19873</strain>
    </source>
</reference>
<comment type="caution">
    <text evidence="2">The sequence shown here is derived from an EMBL/GenBank/DDBJ whole genome shotgun (WGS) entry which is preliminary data.</text>
</comment>
<dbReference type="SMART" id="SM00332">
    <property type="entry name" value="PP2Cc"/>
    <property type="match status" value="1"/>
</dbReference>
<dbReference type="PROSITE" id="PS51746">
    <property type="entry name" value="PPM_2"/>
    <property type="match status" value="1"/>
</dbReference>
<evidence type="ECO:0000313" key="3">
    <source>
        <dbReference type="Proteomes" id="UP000823935"/>
    </source>
</evidence>